<name>A0A1N7J9P3_9BACI</name>
<keyword evidence="4" id="KW-0804">Transcription</keyword>
<dbReference type="InterPro" id="IPR009061">
    <property type="entry name" value="DNA-bd_dom_put_sf"/>
</dbReference>
<keyword evidence="7" id="KW-1185">Reference proteome</keyword>
<keyword evidence="2 6" id="KW-0238">DNA-binding</keyword>
<feature type="domain" description="HTH merR-type" evidence="5">
    <location>
        <begin position="12"/>
        <end position="77"/>
    </location>
</feature>
<dbReference type="PANTHER" id="PTHR30204:SF90">
    <property type="entry name" value="HTH-TYPE TRANSCRIPTIONAL ACTIVATOR MTA"/>
    <property type="match status" value="1"/>
</dbReference>
<gene>
    <name evidence="6" type="ORF">SAMN05421687_104210</name>
</gene>
<dbReference type="PROSITE" id="PS50937">
    <property type="entry name" value="HTH_MERR_2"/>
    <property type="match status" value="1"/>
</dbReference>
<dbReference type="Pfam" id="PF13411">
    <property type="entry name" value="MerR_1"/>
    <property type="match status" value="1"/>
</dbReference>
<evidence type="ECO:0000256" key="1">
    <source>
        <dbReference type="ARBA" id="ARBA00023015"/>
    </source>
</evidence>
<dbReference type="PANTHER" id="PTHR30204">
    <property type="entry name" value="REDOX-CYCLING DRUG-SENSING TRANSCRIPTIONAL ACTIVATOR SOXR"/>
    <property type="match status" value="1"/>
</dbReference>
<sequence length="251" mass="29631">MKQERRGADILTKELADLAGISVRTLHYYDTIGMLVPERSSSGYRIYKDEHVQLLQQILFFRELGFSLEDINDIVHSDSFDVTEALHTQRQMMEQKKQRFERMIEKIDETIDDRRGAGNMMNEDKFRGVDFSKNPYEQEAREKWGDRAVDDANEKMRRFDNKELEEKWDAMFQDLATLRHNGPESTDAQEKIGEFYRFLNDHFGTYSPDMFRGLGEMYVADERFTENIDRYGQGLAVFMNEAMAVWAKKQK</sequence>
<evidence type="ECO:0000256" key="2">
    <source>
        <dbReference type="ARBA" id="ARBA00023125"/>
    </source>
</evidence>
<proteinExistence type="predicted"/>
<dbReference type="Pfam" id="PF07739">
    <property type="entry name" value="TipAS"/>
    <property type="match status" value="1"/>
</dbReference>
<dbReference type="GO" id="GO:0003700">
    <property type="term" value="F:DNA-binding transcription factor activity"/>
    <property type="evidence" value="ECO:0007669"/>
    <property type="project" value="InterPro"/>
</dbReference>
<accession>A0A1N7J9P3</accession>
<dbReference type="Gene3D" id="1.10.490.50">
    <property type="entry name" value="Antibiotic binding domain of TipA-like multidrug resistance regulators"/>
    <property type="match status" value="1"/>
</dbReference>
<dbReference type="SMART" id="SM00422">
    <property type="entry name" value="HTH_MERR"/>
    <property type="match status" value="1"/>
</dbReference>
<dbReference type="InterPro" id="IPR036244">
    <property type="entry name" value="TipA-like_antibiotic-bd"/>
</dbReference>
<protein>
    <submittedName>
        <fullName evidence="6">DNA-binding transcriptional regulator, MerR family</fullName>
    </submittedName>
</protein>
<evidence type="ECO:0000256" key="3">
    <source>
        <dbReference type="ARBA" id="ARBA00023159"/>
    </source>
</evidence>
<dbReference type="CDD" id="cd01106">
    <property type="entry name" value="HTH_TipAL-Mta"/>
    <property type="match status" value="1"/>
</dbReference>
<keyword evidence="3" id="KW-0010">Activator</keyword>
<dbReference type="Proteomes" id="UP000187608">
    <property type="component" value="Unassembled WGS sequence"/>
</dbReference>
<dbReference type="EMBL" id="FTOC01000004">
    <property type="protein sequence ID" value="SIS45956.1"/>
    <property type="molecule type" value="Genomic_DNA"/>
</dbReference>
<dbReference type="InterPro" id="IPR012925">
    <property type="entry name" value="TipAS_dom"/>
</dbReference>
<reference evidence="7" key="1">
    <citation type="submission" date="2017-01" db="EMBL/GenBank/DDBJ databases">
        <authorList>
            <person name="Varghese N."/>
            <person name="Submissions S."/>
        </authorList>
    </citation>
    <scope>NUCLEOTIDE SEQUENCE [LARGE SCALE GENOMIC DNA]</scope>
    <source>
        <strain evidence="7">DSM 23127</strain>
    </source>
</reference>
<dbReference type="AlphaFoldDB" id="A0A1N7J9P3"/>
<organism evidence="6 7">
    <name type="scientific">Salimicrobium flavidum</name>
    <dbReference type="NCBI Taxonomy" id="570947"/>
    <lineage>
        <taxon>Bacteria</taxon>
        <taxon>Bacillati</taxon>
        <taxon>Bacillota</taxon>
        <taxon>Bacilli</taxon>
        <taxon>Bacillales</taxon>
        <taxon>Bacillaceae</taxon>
        <taxon>Salimicrobium</taxon>
    </lineage>
</organism>
<keyword evidence="1" id="KW-0805">Transcription regulation</keyword>
<evidence type="ECO:0000256" key="4">
    <source>
        <dbReference type="ARBA" id="ARBA00023163"/>
    </source>
</evidence>
<dbReference type="RefSeq" id="WP_234983145.1">
    <property type="nucleotide sequence ID" value="NZ_FTOC01000004.1"/>
</dbReference>
<dbReference type="STRING" id="570947.SAMN05421687_104210"/>
<dbReference type="InterPro" id="IPR047057">
    <property type="entry name" value="MerR_fam"/>
</dbReference>
<evidence type="ECO:0000313" key="6">
    <source>
        <dbReference type="EMBL" id="SIS45956.1"/>
    </source>
</evidence>
<dbReference type="SUPFAM" id="SSF46955">
    <property type="entry name" value="Putative DNA-binding domain"/>
    <property type="match status" value="1"/>
</dbReference>
<evidence type="ECO:0000259" key="5">
    <source>
        <dbReference type="PROSITE" id="PS50937"/>
    </source>
</evidence>
<dbReference type="GO" id="GO:0003677">
    <property type="term" value="F:DNA binding"/>
    <property type="evidence" value="ECO:0007669"/>
    <property type="project" value="UniProtKB-KW"/>
</dbReference>
<dbReference type="SUPFAM" id="SSF89082">
    <property type="entry name" value="Antibiotic binding domain of TipA-like multidrug resistance regulators"/>
    <property type="match status" value="1"/>
</dbReference>
<dbReference type="InterPro" id="IPR000551">
    <property type="entry name" value="MerR-type_HTH_dom"/>
</dbReference>
<dbReference type="Gene3D" id="1.10.1660.10">
    <property type="match status" value="1"/>
</dbReference>
<evidence type="ECO:0000313" key="7">
    <source>
        <dbReference type="Proteomes" id="UP000187608"/>
    </source>
</evidence>